<dbReference type="EMBL" id="CP046640">
    <property type="protein sequence ID" value="QTL99813.1"/>
    <property type="molecule type" value="Genomic_DNA"/>
</dbReference>
<keyword evidence="4" id="KW-1185">Reference proteome</keyword>
<organism evidence="3 4">
    <name type="scientific">Iocasia fonsfrigidae</name>
    <dbReference type="NCBI Taxonomy" id="2682810"/>
    <lineage>
        <taxon>Bacteria</taxon>
        <taxon>Bacillati</taxon>
        <taxon>Bacillota</taxon>
        <taxon>Clostridia</taxon>
        <taxon>Halanaerobiales</taxon>
        <taxon>Halanaerobiaceae</taxon>
        <taxon>Iocasia</taxon>
    </lineage>
</organism>
<dbReference type="PANTHER" id="PTHR31088:SF6">
    <property type="entry name" value="PHAGE SHOCK PROTEIN A"/>
    <property type="match status" value="1"/>
</dbReference>
<dbReference type="KEGG" id="ifn:GM661_18565"/>
<feature type="compositionally biased region" description="Basic and acidic residues" evidence="2">
    <location>
        <begin position="165"/>
        <end position="182"/>
    </location>
</feature>
<proteinExistence type="inferred from homology"/>
<protein>
    <recommendedName>
        <fullName evidence="5">Phage shock protein A</fullName>
    </recommendedName>
</protein>
<dbReference type="PANTHER" id="PTHR31088">
    <property type="entry name" value="MEMBRANE-ASSOCIATED PROTEIN VIPP1, CHLOROPLASTIC"/>
    <property type="match status" value="1"/>
</dbReference>
<name>A0A8A7KD80_9FIRM</name>
<dbReference type="RefSeq" id="WP_230868138.1">
    <property type="nucleotide sequence ID" value="NZ_CP046640.1"/>
</dbReference>
<gene>
    <name evidence="3" type="ORF">GM661_18565</name>
</gene>
<comment type="similarity">
    <text evidence="1">Belongs to the PspA/Vipp/IM30 family.</text>
</comment>
<sequence length="227" mass="26072">MGFFDRMKTLVKGKANQAMDKLEDKNIEAIVKEEIRKMKGEFRQAKSAVAKSITLVKEAETKANKAKEELEHWADRAKQALEAGNEDLARKAIEKKQEAEKDYKKYQEQVVERRRIADIHKAKVKELQERIEEAEDRQDELIAAAESARATKEINETMSGLGKENASDNLDRLEKRVGKMEAEAQASDELYEDLKKDDLEAQFEELENKDSIDDELAKLKAEMNKNE</sequence>
<dbReference type="Proteomes" id="UP000665020">
    <property type="component" value="Chromosome"/>
</dbReference>
<evidence type="ECO:0000256" key="2">
    <source>
        <dbReference type="SAM" id="MobiDB-lite"/>
    </source>
</evidence>
<dbReference type="Pfam" id="PF04012">
    <property type="entry name" value="PspA_IM30"/>
    <property type="match status" value="1"/>
</dbReference>
<evidence type="ECO:0000313" key="3">
    <source>
        <dbReference type="EMBL" id="QTL99813.1"/>
    </source>
</evidence>
<reference evidence="3" key="1">
    <citation type="submission" date="2019-12" db="EMBL/GenBank/DDBJ databases">
        <authorList>
            <person name="zhang j."/>
            <person name="sun C.M."/>
        </authorList>
    </citation>
    <scope>NUCLEOTIDE SEQUENCE</scope>
    <source>
        <strain evidence="3">NS-1</strain>
    </source>
</reference>
<dbReference type="InterPro" id="IPR007157">
    <property type="entry name" value="PspA_VIPP1"/>
</dbReference>
<feature type="region of interest" description="Disordered" evidence="2">
    <location>
        <begin position="156"/>
        <end position="189"/>
    </location>
</feature>
<evidence type="ECO:0008006" key="5">
    <source>
        <dbReference type="Google" id="ProtNLM"/>
    </source>
</evidence>
<accession>A0A8A7KD80</accession>
<dbReference type="AlphaFoldDB" id="A0A8A7KD80"/>
<evidence type="ECO:0000256" key="1">
    <source>
        <dbReference type="ARBA" id="ARBA00043985"/>
    </source>
</evidence>
<evidence type="ECO:0000313" key="4">
    <source>
        <dbReference type="Proteomes" id="UP000665020"/>
    </source>
</evidence>